<dbReference type="AlphaFoldDB" id="A0AAN6SP73"/>
<dbReference type="GO" id="GO:0046983">
    <property type="term" value="F:protein dimerization activity"/>
    <property type="evidence" value="ECO:0007669"/>
    <property type="project" value="InterPro"/>
</dbReference>
<dbReference type="Gene3D" id="4.10.280.10">
    <property type="entry name" value="Helix-loop-helix DNA-binding domain"/>
    <property type="match status" value="1"/>
</dbReference>
<evidence type="ECO:0000313" key="2">
    <source>
        <dbReference type="EMBL" id="KAK4034483.1"/>
    </source>
</evidence>
<feature type="compositionally biased region" description="Low complexity" evidence="1">
    <location>
        <begin position="26"/>
        <end position="43"/>
    </location>
</feature>
<dbReference type="EMBL" id="MU854478">
    <property type="protein sequence ID" value="KAK4034483.1"/>
    <property type="molecule type" value="Genomic_DNA"/>
</dbReference>
<protein>
    <submittedName>
        <fullName evidence="2">Uncharacterized protein</fullName>
    </submittedName>
</protein>
<organism evidence="2 3">
    <name type="scientific">Parachaetomium inaequale</name>
    <dbReference type="NCBI Taxonomy" id="2588326"/>
    <lineage>
        <taxon>Eukaryota</taxon>
        <taxon>Fungi</taxon>
        <taxon>Dikarya</taxon>
        <taxon>Ascomycota</taxon>
        <taxon>Pezizomycotina</taxon>
        <taxon>Sordariomycetes</taxon>
        <taxon>Sordariomycetidae</taxon>
        <taxon>Sordariales</taxon>
        <taxon>Chaetomiaceae</taxon>
        <taxon>Parachaetomium</taxon>
    </lineage>
</organism>
<comment type="caution">
    <text evidence="2">The sequence shown here is derived from an EMBL/GenBank/DDBJ whole genome shotgun (WGS) entry which is preliminary data.</text>
</comment>
<feature type="compositionally biased region" description="Acidic residues" evidence="1">
    <location>
        <begin position="44"/>
        <end position="54"/>
    </location>
</feature>
<evidence type="ECO:0000256" key="1">
    <source>
        <dbReference type="SAM" id="MobiDB-lite"/>
    </source>
</evidence>
<accession>A0AAN6SP73</accession>
<feature type="compositionally biased region" description="Basic residues" evidence="1">
    <location>
        <begin position="60"/>
        <end position="75"/>
    </location>
</feature>
<sequence>MDVGESKTRPTPTKSSAGRRSKPSLPAITATDAADAPSPCSSIDQDDGTDDTEEPAPHTQHVRRRQNRVGKRHRDKLSAGFERLEVTLGLGDAESRGDGLGGGDQDGLPDAEEQSRRRKRRRPINKAKILDLTCERVQVLLQEWETVKAEREALRKARVLEGW</sequence>
<proteinExistence type="predicted"/>
<reference evidence="3" key="1">
    <citation type="journal article" date="2023" name="Mol. Phylogenet. Evol.">
        <title>Genome-scale phylogeny and comparative genomics of the fungal order Sordariales.</title>
        <authorList>
            <person name="Hensen N."/>
            <person name="Bonometti L."/>
            <person name="Westerberg I."/>
            <person name="Brannstrom I.O."/>
            <person name="Guillou S."/>
            <person name="Cros-Aarteil S."/>
            <person name="Calhoun S."/>
            <person name="Haridas S."/>
            <person name="Kuo A."/>
            <person name="Mondo S."/>
            <person name="Pangilinan J."/>
            <person name="Riley R."/>
            <person name="LaButti K."/>
            <person name="Andreopoulos B."/>
            <person name="Lipzen A."/>
            <person name="Chen C."/>
            <person name="Yan M."/>
            <person name="Daum C."/>
            <person name="Ng V."/>
            <person name="Clum A."/>
            <person name="Steindorff A."/>
            <person name="Ohm R.A."/>
            <person name="Martin F."/>
            <person name="Silar P."/>
            <person name="Natvig D.O."/>
            <person name="Lalanne C."/>
            <person name="Gautier V."/>
            <person name="Ament-Velasquez S.L."/>
            <person name="Kruys A."/>
            <person name="Hutchinson M.I."/>
            <person name="Powell A.J."/>
            <person name="Barry K."/>
            <person name="Miller A.N."/>
            <person name="Grigoriev I.V."/>
            <person name="Debuchy R."/>
            <person name="Gladieux P."/>
            <person name="Hiltunen Thoren M."/>
            <person name="Johannesson H."/>
        </authorList>
    </citation>
    <scope>NUCLEOTIDE SEQUENCE [LARGE SCALE GENOMIC DNA]</scope>
    <source>
        <strain evidence="3">CBS 284.82</strain>
    </source>
</reference>
<gene>
    <name evidence="2" type="ORF">C8A01DRAFT_18721</name>
</gene>
<feature type="region of interest" description="Disordered" evidence="1">
    <location>
        <begin position="1"/>
        <end position="124"/>
    </location>
</feature>
<dbReference type="InterPro" id="IPR036638">
    <property type="entry name" value="HLH_DNA-bd_sf"/>
</dbReference>
<name>A0AAN6SP73_9PEZI</name>
<dbReference type="Proteomes" id="UP001303115">
    <property type="component" value="Unassembled WGS sequence"/>
</dbReference>
<evidence type="ECO:0000313" key="3">
    <source>
        <dbReference type="Proteomes" id="UP001303115"/>
    </source>
</evidence>
<keyword evidence="3" id="KW-1185">Reference proteome</keyword>